<dbReference type="Pfam" id="PF03372">
    <property type="entry name" value="Exo_endo_phos"/>
    <property type="match status" value="1"/>
</dbReference>
<dbReference type="EMBL" id="BMWP01000021">
    <property type="protein sequence ID" value="GGW41776.1"/>
    <property type="molecule type" value="Genomic_DNA"/>
</dbReference>
<dbReference type="InterPro" id="IPR050410">
    <property type="entry name" value="CCR4/nocturin_mRNA_transcr"/>
</dbReference>
<dbReference type="GO" id="GO:0000175">
    <property type="term" value="F:3'-5'-RNA exonuclease activity"/>
    <property type="evidence" value="ECO:0007669"/>
    <property type="project" value="TreeGrafter"/>
</dbReference>
<dbReference type="Proteomes" id="UP000634668">
    <property type="component" value="Unassembled WGS sequence"/>
</dbReference>
<evidence type="ECO:0000313" key="3">
    <source>
        <dbReference type="Proteomes" id="UP000634668"/>
    </source>
</evidence>
<sequence>MSFNVRYDELFYDAANISMDNWPNRREFQVALLNFYKPDVIGMQEPLGHQVQYFAENMSDYKWIGVGREDGINEGEYNPIFYKKDKIEALSSGTFWLSQNPETVSKSWDSGYTRICSWALFQLKESGSKFYFFNTHFDSKGENARLESAKLINEKINDLDTDIPVIVTGDFNFTEDSEVYTEITSNGLSDSKKASIEEPYGPEGTFNGFKFNRTPKHRIDYIFVNQRIKVLRYGVLTDSNHQRYPSDHFPVNIYVEIPR</sequence>
<name>A0A918MMU1_9FLAO</name>
<dbReference type="SUPFAM" id="SSF56219">
    <property type="entry name" value="DNase I-like"/>
    <property type="match status" value="1"/>
</dbReference>
<evidence type="ECO:0000259" key="1">
    <source>
        <dbReference type="Pfam" id="PF03372"/>
    </source>
</evidence>
<dbReference type="PANTHER" id="PTHR12121">
    <property type="entry name" value="CARBON CATABOLITE REPRESSOR PROTEIN 4"/>
    <property type="match status" value="1"/>
</dbReference>
<keyword evidence="2" id="KW-0540">Nuclease</keyword>
<dbReference type="InterPro" id="IPR005135">
    <property type="entry name" value="Endo/exonuclease/phosphatase"/>
</dbReference>
<comment type="caution">
    <text evidence="2">The sequence shown here is derived from an EMBL/GenBank/DDBJ whole genome shotgun (WGS) entry which is preliminary data.</text>
</comment>
<reference evidence="2" key="2">
    <citation type="submission" date="2020-09" db="EMBL/GenBank/DDBJ databases">
        <authorList>
            <person name="Sun Q."/>
            <person name="Kim S."/>
        </authorList>
    </citation>
    <scope>NUCLEOTIDE SEQUENCE</scope>
    <source>
        <strain evidence="2">KCTC 12113</strain>
    </source>
</reference>
<dbReference type="Gene3D" id="3.60.10.10">
    <property type="entry name" value="Endonuclease/exonuclease/phosphatase"/>
    <property type="match status" value="1"/>
</dbReference>
<dbReference type="CDD" id="cd09083">
    <property type="entry name" value="EEP-1"/>
    <property type="match status" value="1"/>
</dbReference>
<dbReference type="GO" id="GO:0004519">
    <property type="term" value="F:endonuclease activity"/>
    <property type="evidence" value="ECO:0007669"/>
    <property type="project" value="UniProtKB-KW"/>
</dbReference>
<protein>
    <submittedName>
        <fullName evidence="2">Endonuclease</fullName>
    </submittedName>
</protein>
<gene>
    <name evidence="2" type="ORF">GCM10007383_28000</name>
</gene>
<dbReference type="AlphaFoldDB" id="A0A918MMU1"/>
<keyword evidence="2" id="KW-0378">Hydrolase</keyword>
<proteinExistence type="predicted"/>
<keyword evidence="3" id="KW-1185">Reference proteome</keyword>
<evidence type="ECO:0000313" key="2">
    <source>
        <dbReference type="EMBL" id="GGW41776.1"/>
    </source>
</evidence>
<keyword evidence="2" id="KW-0255">Endonuclease</keyword>
<organism evidence="2 3">
    <name type="scientific">Arenibacter certesii</name>
    <dbReference type="NCBI Taxonomy" id="228955"/>
    <lineage>
        <taxon>Bacteria</taxon>
        <taxon>Pseudomonadati</taxon>
        <taxon>Bacteroidota</taxon>
        <taxon>Flavobacteriia</taxon>
        <taxon>Flavobacteriales</taxon>
        <taxon>Flavobacteriaceae</taxon>
        <taxon>Arenibacter</taxon>
    </lineage>
</organism>
<dbReference type="InterPro" id="IPR036691">
    <property type="entry name" value="Endo/exonu/phosph_ase_sf"/>
</dbReference>
<feature type="domain" description="Endonuclease/exonuclease/phosphatase" evidence="1">
    <location>
        <begin position="1"/>
        <end position="248"/>
    </location>
</feature>
<dbReference type="PANTHER" id="PTHR12121:SF36">
    <property type="entry name" value="ENDONUCLEASE_EXONUCLEASE_PHOSPHATASE DOMAIN-CONTAINING PROTEIN"/>
    <property type="match status" value="1"/>
</dbReference>
<reference evidence="2" key="1">
    <citation type="journal article" date="2014" name="Int. J. Syst. Evol. Microbiol.">
        <title>Complete genome sequence of Corynebacterium casei LMG S-19264T (=DSM 44701T), isolated from a smear-ripened cheese.</title>
        <authorList>
            <consortium name="US DOE Joint Genome Institute (JGI-PGF)"/>
            <person name="Walter F."/>
            <person name="Albersmeier A."/>
            <person name="Kalinowski J."/>
            <person name="Ruckert C."/>
        </authorList>
    </citation>
    <scope>NUCLEOTIDE SEQUENCE</scope>
    <source>
        <strain evidence="2">KCTC 12113</strain>
    </source>
</reference>
<accession>A0A918MMU1</accession>